<dbReference type="AlphaFoldDB" id="A0A496PGL0"/>
<dbReference type="Proteomes" id="UP000273119">
    <property type="component" value="Unassembled WGS sequence"/>
</dbReference>
<name>A0A496PGL0_9MICC</name>
<dbReference type="RefSeq" id="WP_121485952.1">
    <property type="nucleotide sequence ID" value="NZ_QQXL01000008.1"/>
</dbReference>
<feature type="region of interest" description="Disordered" evidence="2">
    <location>
        <begin position="382"/>
        <end position="404"/>
    </location>
</feature>
<proteinExistence type="inferred from homology"/>
<feature type="region of interest" description="Disordered" evidence="2">
    <location>
        <begin position="91"/>
        <end position="110"/>
    </location>
</feature>
<organism evidence="3 4">
    <name type="scientific">Galactobacter caseinivorans</name>
    <dbReference type="NCBI Taxonomy" id="2676123"/>
    <lineage>
        <taxon>Bacteria</taxon>
        <taxon>Bacillati</taxon>
        <taxon>Actinomycetota</taxon>
        <taxon>Actinomycetes</taxon>
        <taxon>Micrococcales</taxon>
        <taxon>Micrococcaceae</taxon>
        <taxon>Galactobacter</taxon>
    </lineage>
</organism>
<sequence length="404" mass="44909">MDLNLDNLDKPASANEFALAVPEPIKPMSSEVVVQQSRAELAERPQVNEALQQKASMFVDDLLSVNVQSPDFERKADTIAQMGGKEIEQSVSASNSLLDRRASSGTSGAGDRVGNTLVDLRNMVTDLDPNRADITGPKKFLKFLPGGKKLTNYLARFESSRDQLNAIVRSLESGQDELRKDNATLDAERQKLWDLQQKLKDYGSLADALDQALVNKVEELNAQGNVEDAQTMEKDALFAVRQRHQDLMTQLVVAQQGYLAYGLIRDNNRELIKGVDRTKNTTLMALTVAVTMDQALKQQERVLEQTTAINQTTSDMIAKNAERLNQQGARIQQQAASSSIDIEKLKIAFQNTFAAMDAVDRFRLEANKSMAQTVQVLKQQADESQSYLERSRRRDGGDASRALY</sequence>
<evidence type="ECO:0000313" key="3">
    <source>
        <dbReference type="EMBL" id="RKW69622.1"/>
    </source>
</evidence>
<comment type="caution">
    <text evidence="3">The sequence shown here is derived from an EMBL/GenBank/DDBJ whole genome shotgun (WGS) entry which is preliminary data.</text>
</comment>
<reference evidence="3 4" key="1">
    <citation type="submission" date="2018-07" db="EMBL/GenBank/DDBJ databases">
        <title>Arthrobacter sp. nov., isolated from raw cow's milk with high bacterial count.</title>
        <authorList>
            <person name="Hahne J."/>
            <person name="Isele D."/>
            <person name="Lipski A."/>
        </authorList>
    </citation>
    <scope>NUCLEOTIDE SEQUENCE [LARGE SCALE GENOMIC DNA]</scope>
    <source>
        <strain evidence="3 4">JZ R-183</strain>
    </source>
</reference>
<evidence type="ECO:0000256" key="2">
    <source>
        <dbReference type="SAM" id="MobiDB-lite"/>
    </source>
</evidence>
<accession>A0A496PGL0</accession>
<feature type="compositionally biased region" description="Basic and acidic residues" evidence="2">
    <location>
        <begin position="389"/>
        <end position="398"/>
    </location>
</feature>
<dbReference type="Pfam" id="PF05816">
    <property type="entry name" value="TelA"/>
    <property type="match status" value="1"/>
</dbReference>
<dbReference type="InterPro" id="IPR008863">
    <property type="entry name" value="Toxic_anion-R_TelA"/>
</dbReference>
<gene>
    <name evidence="3" type="ORF">DWQ67_12615</name>
</gene>
<comment type="similarity">
    <text evidence="1">Belongs to the TelA family.</text>
</comment>
<dbReference type="EMBL" id="QQXL01000008">
    <property type="protein sequence ID" value="RKW69622.1"/>
    <property type="molecule type" value="Genomic_DNA"/>
</dbReference>
<evidence type="ECO:0000313" key="4">
    <source>
        <dbReference type="Proteomes" id="UP000273119"/>
    </source>
</evidence>
<dbReference type="PANTHER" id="PTHR38432:SF1">
    <property type="entry name" value="TELA-LIKE PROTEIN SAOUHSC_01408"/>
    <property type="match status" value="1"/>
</dbReference>
<protein>
    <submittedName>
        <fullName evidence="3">Toxic anion resistance protein</fullName>
    </submittedName>
</protein>
<evidence type="ECO:0000256" key="1">
    <source>
        <dbReference type="ARBA" id="ARBA00005541"/>
    </source>
</evidence>
<dbReference type="PANTHER" id="PTHR38432">
    <property type="entry name" value="TELA-LIKE PROTEIN SAOUHSC_01408"/>
    <property type="match status" value="1"/>
</dbReference>
<keyword evidence="4" id="KW-1185">Reference proteome</keyword>